<name>A0A1M5SL10_9RHOB</name>
<dbReference type="AlphaFoldDB" id="A0A1M5SL10"/>
<feature type="signal peptide" evidence="1">
    <location>
        <begin position="1"/>
        <end position="22"/>
    </location>
</feature>
<evidence type="ECO:0000256" key="1">
    <source>
        <dbReference type="SAM" id="SignalP"/>
    </source>
</evidence>
<dbReference type="InterPro" id="IPR008972">
    <property type="entry name" value="Cupredoxin"/>
</dbReference>
<evidence type="ECO:0008006" key="4">
    <source>
        <dbReference type="Google" id="ProtNLM"/>
    </source>
</evidence>
<dbReference type="Proteomes" id="UP000184074">
    <property type="component" value="Unassembled WGS sequence"/>
</dbReference>
<organism evidence="2 3">
    <name type="scientific">Cognatiyoonia sediminum</name>
    <dbReference type="NCBI Taxonomy" id="1508389"/>
    <lineage>
        <taxon>Bacteria</taxon>
        <taxon>Pseudomonadati</taxon>
        <taxon>Pseudomonadota</taxon>
        <taxon>Alphaproteobacteria</taxon>
        <taxon>Rhodobacterales</taxon>
        <taxon>Paracoccaceae</taxon>
        <taxon>Cognatiyoonia</taxon>
    </lineage>
</organism>
<reference evidence="2 3" key="1">
    <citation type="submission" date="2016-11" db="EMBL/GenBank/DDBJ databases">
        <authorList>
            <person name="Jaros S."/>
            <person name="Januszkiewicz K."/>
            <person name="Wedrychowicz H."/>
        </authorList>
    </citation>
    <scope>NUCLEOTIDE SEQUENCE [LARGE SCALE GENOMIC DNA]</scope>
    <source>
        <strain evidence="2 3">DSM 28715</strain>
    </source>
</reference>
<keyword evidence="1" id="KW-0732">Signal</keyword>
<feature type="chain" id="PRO_5012047853" description="Plastocyanin" evidence="1">
    <location>
        <begin position="23"/>
        <end position="147"/>
    </location>
</feature>
<keyword evidence="3" id="KW-1185">Reference proteome</keyword>
<dbReference type="SUPFAM" id="SSF49503">
    <property type="entry name" value="Cupredoxins"/>
    <property type="match status" value="1"/>
</dbReference>
<dbReference type="RefSeq" id="WP_072902470.1">
    <property type="nucleotide sequence ID" value="NZ_FQXB01000006.1"/>
</dbReference>
<dbReference type="Gene3D" id="2.60.40.420">
    <property type="entry name" value="Cupredoxins - blue copper proteins"/>
    <property type="match status" value="1"/>
</dbReference>
<dbReference type="OrthoDB" id="7856719at2"/>
<evidence type="ECO:0000313" key="2">
    <source>
        <dbReference type="EMBL" id="SHH39100.1"/>
    </source>
</evidence>
<proteinExistence type="predicted"/>
<sequence>MNKLVSTVLATTLVALPLAASAQSTQHEVRIEKRGYFPQTIHVQPGDTIRFVNKSGNWARLYSENYNDNYSGYSSSNPCNTDSNGNYYFAGAKDGWNTDWISNNNSTVITIHDCTETDLRSPYVYQYGGNNSYYRGEITFDEPYLGQ</sequence>
<accession>A0A1M5SL10</accession>
<dbReference type="EMBL" id="FQXB01000006">
    <property type="protein sequence ID" value="SHH39100.1"/>
    <property type="molecule type" value="Genomic_DNA"/>
</dbReference>
<evidence type="ECO:0000313" key="3">
    <source>
        <dbReference type="Proteomes" id="UP000184074"/>
    </source>
</evidence>
<gene>
    <name evidence="2" type="ORF">SAMN05444003_3023</name>
</gene>
<protein>
    <recommendedName>
        <fullName evidence="4">Plastocyanin</fullName>
    </recommendedName>
</protein>